<dbReference type="AlphaFoldDB" id="M5RDF7"/>
<accession>M5RDF7</accession>
<dbReference type="InterPro" id="IPR007899">
    <property type="entry name" value="CHAD_dom"/>
</dbReference>
<protein>
    <submittedName>
        <fullName evidence="2">CHAD domain containing protein</fullName>
    </submittedName>
</protein>
<dbReference type="Pfam" id="PF05235">
    <property type="entry name" value="CHAD"/>
    <property type="match status" value="1"/>
</dbReference>
<evidence type="ECO:0000313" key="2">
    <source>
        <dbReference type="EMBL" id="EMI17415.1"/>
    </source>
</evidence>
<dbReference type="Proteomes" id="UP000011991">
    <property type="component" value="Unassembled WGS sequence"/>
</dbReference>
<dbReference type="OrthoDB" id="9810907at2"/>
<feature type="domain" description="CHAD" evidence="1">
    <location>
        <begin position="8"/>
        <end position="281"/>
    </location>
</feature>
<keyword evidence="3" id="KW-1185">Reference proteome</keyword>
<dbReference type="PANTHER" id="PTHR39339:SF1">
    <property type="entry name" value="CHAD DOMAIN-CONTAINING PROTEIN"/>
    <property type="match status" value="1"/>
</dbReference>
<dbReference type="Gene3D" id="1.40.20.10">
    <property type="entry name" value="CHAD domain"/>
    <property type="match status" value="1"/>
</dbReference>
<dbReference type="PANTHER" id="PTHR39339">
    <property type="entry name" value="SLR1444 PROTEIN"/>
    <property type="match status" value="1"/>
</dbReference>
<dbReference type="SMART" id="SM00880">
    <property type="entry name" value="CHAD"/>
    <property type="match status" value="1"/>
</dbReference>
<reference evidence="2 3" key="1">
    <citation type="journal article" date="2013" name="Mar. Genomics">
        <title>Expression of sulfatases in Rhodopirellula baltica and the diversity of sulfatases in the genus Rhodopirellula.</title>
        <authorList>
            <person name="Wegner C.E."/>
            <person name="Richter-Heitmann T."/>
            <person name="Klindworth A."/>
            <person name="Klockow C."/>
            <person name="Richter M."/>
            <person name="Achstetter T."/>
            <person name="Glockner F.O."/>
            <person name="Harder J."/>
        </authorList>
    </citation>
    <scope>NUCLEOTIDE SEQUENCE [LARGE SCALE GENOMIC DNA]</scope>
    <source>
        <strain evidence="2 3">SM1</strain>
    </source>
</reference>
<comment type="caution">
    <text evidence="2">The sequence shown here is derived from an EMBL/GenBank/DDBJ whole genome shotgun (WGS) entry which is preliminary data.</text>
</comment>
<evidence type="ECO:0000259" key="1">
    <source>
        <dbReference type="PROSITE" id="PS51708"/>
    </source>
</evidence>
<dbReference type="PROSITE" id="PS51708">
    <property type="entry name" value="CHAD"/>
    <property type="match status" value="1"/>
</dbReference>
<organism evidence="2 3">
    <name type="scientific">Rhodopirellula maiorica SM1</name>
    <dbReference type="NCBI Taxonomy" id="1265738"/>
    <lineage>
        <taxon>Bacteria</taxon>
        <taxon>Pseudomonadati</taxon>
        <taxon>Planctomycetota</taxon>
        <taxon>Planctomycetia</taxon>
        <taxon>Pirellulales</taxon>
        <taxon>Pirellulaceae</taxon>
        <taxon>Novipirellula</taxon>
    </lineage>
</organism>
<dbReference type="EMBL" id="ANOG01000801">
    <property type="protein sequence ID" value="EMI17415.1"/>
    <property type="molecule type" value="Genomic_DNA"/>
</dbReference>
<gene>
    <name evidence="2" type="ORF">RMSM_05644</name>
</gene>
<name>M5RDF7_9BACT</name>
<evidence type="ECO:0000313" key="3">
    <source>
        <dbReference type="Proteomes" id="UP000011991"/>
    </source>
</evidence>
<dbReference type="PATRIC" id="fig|1265738.3.peg.5643"/>
<dbReference type="RefSeq" id="WP_008703770.1">
    <property type="nucleotide sequence ID" value="NZ_ANOG01000801.1"/>
</dbReference>
<proteinExistence type="predicted"/>
<dbReference type="InterPro" id="IPR038186">
    <property type="entry name" value="CHAD_dom_sf"/>
</dbReference>
<sequence>MAFRLKQSESVSKSVRRIAREQIEKAIEEIEAPKLTQSKKVHQVRKRCKKLRGLVRLVRYSMTDDYPYSNANALFRDIAKPLSEARDSKIYLDTFDALLEQCANAKQRARFQSIRDQLSQHRQHLLHDEVDVETQLGEARGQFSKAFKDVRRWRFNEKEYDAWGPGFGETYSRARTAFRDAQSNPSTEVFHEWRKRVKYHSYHCKLLRFLWPALMKCRQSEGEHLGDWLGVHHDLAVLKRHIADSPTDYGNRKVTNAFVDLIDKRSAQLESSAFRLGEKMFAESTKKFLKRHRRYWKSIR</sequence>